<evidence type="ECO:0000256" key="2">
    <source>
        <dbReference type="ARBA" id="ARBA00022737"/>
    </source>
</evidence>
<sequence>MNQARENQQAGLLKDGTVLITGGDNGSIPLSSSELYMNGAFTPAASMLTARSGHQQTVLSIGAGQVLITGGTDGTSLALSSAELFTPGSTPGTPGSFQLTTQYDPAAQIFTNNPTTMTTPRAKHTATQLTNGQVLIAGGRDASGNPLASAELFNPLTGSFTATGGPMQVARIGHNATLLLDGTVLMSGGTDQNGNPIQSAEIYDPVANNFTSTKQMMNVARIGSQATRLGSGLVLITGGQYESNTAELYNPVTGTFIYTESQTGQTLMIASRSNHTATLLYDDTVLISGGQDSRIHFVLRTIQYSNRSGYVNSSGNSNRI</sequence>
<accession>A0A7W8EA37</accession>
<gene>
    <name evidence="3" type="ORF">HDF15_002751</name>
</gene>
<dbReference type="SMART" id="SM00612">
    <property type="entry name" value="Kelch"/>
    <property type="match status" value="5"/>
</dbReference>
<keyword evidence="2" id="KW-0677">Repeat</keyword>
<evidence type="ECO:0008006" key="5">
    <source>
        <dbReference type="Google" id="ProtNLM"/>
    </source>
</evidence>
<protein>
    <recommendedName>
        <fullName evidence="5">Kelch repeat type 1-containing protein</fullName>
    </recommendedName>
</protein>
<evidence type="ECO:0000256" key="1">
    <source>
        <dbReference type="ARBA" id="ARBA00022441"/>
    </source>
</evidence>
<dbReference type="AlphaFoldDB" id="A0A7W8EA37"/>
<keyword evidence="1" id="KW-0880">Kelch repeat</keyword>
<evidence type="ECO:0000313" key="4">
    <source>
        <dbReference type="Proteomes" id="UP000584867"/>
    </source>
</evidence>
<organism evidence="3 4">
    <name type="scientific">Granulicella mallensis</name>
    <dbReference type="NCBI Taxonomy" id="940614"/>
    <lineage>
        <taxon>Bacteria</taxon>
        <taxon>Pseudomonadati</taxon>
        <taxon>Acidobacteriota</taxon>
        <taxon>Terriglobia</taxon>
        <taxon>Terriglobales</taxon>
        <taxon>Acidobacteriaceae</taxon>
        <taxon>Granulicella</taxon>
    </lineage>
</organism>
<dbReference type="InterPro" id="IPR037293">
    <property type="entry name" value="Gal_Oxidase_central_sf"/>
</dbReference>
<dbReference type="PANTHER" id="PTHR45632">
    <property type="entry name" value="LD33804P"/>
    <property type="match status" value="1"/>
</dbReference>
<comment type="caution">
    <text evidence="3">The sequence shown here is derived from an EMBL/GenBank/DDBJ whole genome shotgun (WGS) entry which is preliminary data.</text>
</comment>
<name>A0A7W8EA37_9BACT</name>
<dbReference type="SUPFAM" id="SSF117281">
    <property type="entry name" value="Kelch motif"/>
    <property type="match status" value="2"/>
</dbReference>
<proteinExistence type="predicted"/>
<dbReference type="InterPro" id="IPR015915">
    <property type="entry name" value="Kelch-typ_b-propeller"/>
</dbReference>
<dbReference type="Proteomes" id="UP000584867">
    <property type="component" value="Unassembled WGS sequence"/>
</dbReference>
<dbReference type="PANTHER" id="PTHR45632:SF3">
    <property type="entry name" value="KELCH-LIKE PROTEIN 32"/>
    <property type="match status" value="1"/>
</dbReference>
<dbReference type="EMBL" id="JACHIO010000010">
    <property type="protein sequence ID" value="MBB5064397.1"/>
    <property type="molecule type" value="Genomic_DNA"/>
</dbReference>
<dbReference type="Gene3D" id="2.130.10.80">
    <property type="entry name" value="Galactose oxidase/kelch, beta-propeller"/>
    <property type="match status" value="4"/>
</dbReference>
<evidence type="ECO:0000313" key="3">
    <source>
        <dbReference type="EMBL" id="MBB5064397.1"/>
    </source>
</evidence>
<reference evidence="3 4" key="1">
    <citation type="submission" date="2020-08" db="EMBL/GenBank/DDBJ databases">
        <title>Genomic Encyclopedia of Type Strains, Phase IV (KMG-V): Genome sequencing to study the core and pangenomes of soil and plant-associated prokaryotes.</title>
        <authorList>
            <person name="Whitman W."/>
        </authorList>
    </citation>
    <scope>NUCLEOTIDE SEQUENCE [LARGE SCALE GENOMIC DNA]</scope>
    <source>
        <strain evidence="3 4">X5P3</strain>
    </source>
</reference>
<dbReference type="RefSeq" id="WP_184256265.1">
    <property type="nucleotide sequence ID" value="NZ_JACHIO010000010.1"/>
</dbReference>
<dbReference type="InterPro" id="IPR006652">
    <property type="entry name" value="Kelch_1"/>
</dbReference>